<evidence type="ECO:0000256" key="2">
    <source>
        <dbReference type="SAM" id="Phobius"/>
    </source>
</evidence>
<keyword evidence="2" id="KW-0812">Transmembrane</keyword>
<feature type="transmembrane region" description="Helical" evidence="2">
    <location>
        <begin position="354"/>
        <end position="374"/>
    </location>
</feature>
<proteinExistence type="predicted"/>
<evidence type="ECO:0000313" key="4">
    <source>
        <dbReference type="Proteomes" id="UP000326780"/>
    </source>
</evidence>
<feature type="transmembrane region" description="Helical" evidence="2">
    <location>
        <begin position="381"/>
        <end position="400"/>
    </location>
</feature>
<dbReference type="Proteomes" id="UP000326780">
    <property type="component" value="Chromosome"/>
</dbReference>
<feature type="transmembrane region" description="Helical" evidence="2">
    <location>
        <begin position="266"/>
        <end position="288"/>
    </location>
</feature>
<dbReference type="AlphaFoldDB" id="A0A5Q0LYT2"/>
<protein>
    <submittedName>
        <fullName evidence="3">DUF3100 domain-containing protein</fullName>
    </submittedName>
</protein>
<dbReference type="Pfam" id="PF11299">
    <property type="entry name" value="DUF3100"/>
    <property type="match status" value="1"/>
</dbReference>
<feature type="transmembrane region" description="Helical" evidence="2">
    <location>
        <begin position="38"/>
        <end position="54"/>
    </location>
</feature>
<name>A0A5Q0LYT2_VARPD</name>
<organism evidence="3 4">
    <name type="scientific">Variovorax paradoxus</name>
    <dbReference type="NCBI Taxonomy" id="34073"/>
    <lineage>
        <taxon>Bacteria</taxon>
        <taxon>Pseudomonadati</taxon>
        <taxon>Pseudomonadota</taxon>
        <taxon>Betaproteobacteria</taxon>
        <taxon>Burkholderiales</taxon>
        <taxon>Comamonadaceae</taxon>
        <taxon>Variovorax</taxon>
    </lineage>
</organism>
<evidence type="ECO:0000313" key="3">
    <source>
        <dbReference type="EMBL" id="QFZ82423.1"/>
    </source>
</evidence>
<keyword evidence="2" id="KW-1133">Transmembrane helix</keyword>
<feature type="transmembrane region" description="Helical" evidence="2">
    <location>
        <begin position="406"/>
        <end position="428"/>
    </location>
</feature>
<feature type="transmembrane region" description="Helical" evidence="2">
    <location>
        <begin position="225"/>
        <end position="246"/>
    </location>
</feature>
<gene>
    <name evidence="3" type="ORF">GFK26_06465</name>
</gene>
<dbReference type="InterPro" id="IPR021450">
    <property type="entry name" value="DUF3100"/>
</dbReference>
<accession>A0A5Q0LYT2</accession>
<feature type="transmembrane region" description="Helical" evidence="2">
    <location>
        <begin position="197"/>
        <end position="218"/>
    </location>
</feature>
<keyword evidence="2" id="KW-0472">Membrane</keyword>
<feature type="transmembrane region" description="Helical" evidence="2">
    <location>
        <begin position="66"/>
        <end position="84"/>
    </location>
</feature>
<feature type="transmembrane region" description="Helical" evidence="2">
    <location>
        <begin position="140"/>
        <end position="159"/>
    </location>
</feature>
<reference evidence="3 4" key="1">
    <citation type="submission" date="2019-10" db="EMBL/GenBank/DDBJ databases">
        <title>Complete genome sequence of Variovorax paradoxus 5C-2.</title>
        <authorList>
            <person name="Gogoleva N.E."/>
            <person name="Balkin A.S."/>
        </authorList>
    </citation>
    <scope>NUCLEOTIDE SEQUENCE [LARGE SCALE GENOMIC DNA]</scope>
    <source>
        <strain evidence="3 4">5C-2</strain>
    </source>
</reference>
<feature type="transmembrane region" description="Helical" evidence="2">
    <location>
        <begin position="440"/>
        <end position="463"/>
    </location>
</feature>
<feature type="transmembrane region" description="Helical" evidence="2">
    <location>
        <begin position="104"/>
        <end position="128"/>
    </location>
</feature>
<evidence type="ECO:0000256" key="1">
    <source>
        <dbReference type="SAM" id="MobiDB-lite"/>
    </source>
</evidence>
<dbReference type="EMBL" id="CP045644">
    <property type="protein sequence ID" value="QFZ82423.1"/>
    <property type="molecule type" value="Genomic_DNA"/>
</dbReference>
<sequence length="467" mass="47862">MQEARRPKLAGTPRKRPPMTSAASTIAAVAPSSAAGKLKLLVVTLVLVAVAELIGPTQFSVGPGKVVLLPMLWALLMAAAWGIAHRRVPGVVRVATAQQSLAGGLLNAGLLLFVVKLGLTVGAALPQVKQAGWALLFQEFGHALGTLALGLPLALLLGIKREAVGATFSVGREGNLVIIGEKYGMASPEGRGVLAEYITGTVLGALFIAVLAGFIASLHIFDPRSLAMGAGVGSGSLMAAALGAIAAQSPPEMLPQLTAIAAASNLLTTVAGFYFTLFLSLPLCSWLYGKLEPVLGRFSKHGAQQGAGVDGGANVSSADVAHAAPTSLRDTLLAWLVVGGGVLIGNAVTYKVPVLVSLEGVLAVVAIAGAVEAIKRFVPRLPMVLVLSVVATVVGIPGLFPFSDALIAITAKLNFLAFTTPVLALAGFSVAKDLPVFRRLGWRIVVVSLTATAGTFLGATFIAEFFH</sequence>
<feature type="region of interest" description="Disordered" evidence="1">
    <location>
        <begin position="1"/>
        <end position="22"/>
    </location>
</feature>